<protein>
    <recommendedName>
        <fullName evidence="4">HTH araC/xylS-type domain-containing protein</fullName>
    </recommendedName>
</protein>
<dbReference type="GO" id="GO:0043565">
    <property type="term" value="F:sequence-specific DNA binding"/>
    <property type="evidence" value="ECO:0007669"/>
    <property type="project" value="InterPro"/>
</dbReference>
<evidence type="ECO:0000256" key="2">
    <source>
        <dbReference type="ARBA" id="ARBA00023125"/>
    </source>
</evidence>
<dbReference type="GO" id="GO:0003700">
    <property type="term" value="F:DNA-binding transcription factor activity"/>
    <property type="evidence" value="ECO:0007669"/>
    <property type="project" value="InterPro"/>
</dbReference>
<reference evidence="5 6" key="1">
    <citation type="submission" date="2018-01" db="EMBL/GenBank/DDBJ databases">
        <title>Whole genome analyses suggest that Burkholderia sensu lato contains two further novel genera in the rhizoxinica-symbiotica group Mycetohabitans gen. nov., and Trinickia gen. nov.: implications for the evolution of diazotrophy and nodulation in the Burkholderiaceae.</title>
        <authorList>
            <person name="Estrada-de los Santos P."/>
            <person name="Palmer M."/>
            <person name="Chavez-Ramirez B."/>
            <person name="Beukes C."/>
            <person name="Steenkamp E.T."/>
            <person name="Hirsch A.M."/>
            <person name="Manyaka P."/>
            <person name="Maluk M."/>
            <person name="Lafos M."/>
            <person name="Crook M."/>
            <person name="Gross E."/>
            <person name="Simon M.F."/>
            <person name="Bueno dos Reis Junior F."/>
            <person name="Poole P.S."/>
            <person name="Venter S.N."/>
            <person name="James E.K."/>
        </authorList>
    </citation>
    <scope>NUCLEOTIDE SEQUENCE [LARGE SCALE GENOMIC DNA]</scope>
    <source>
        <strain evidence="5 6">GP25-8</strain>
    </source>
</reference>
<dbReference type="PROSITE" id="PS00041">
    <property type="entry name" value="HTH_ARAC_FAMILY_1"/>
    <property type="match status" value="1"/>
</dbReference>
<dbReference type="InterPro" id="IPR018060">
    <property type="entry name" value="HTH_AraC"/>
</dbReference>
<dbReference type="AlphaFoldDB" id="A0A2N7W6J1"/>
<keyword evidence="6" id="KW-1185">Reference proteome</keyword>
<dbReference type="InterPro" id="IPR018062">
    <property type="entry name" value="HTH_AraC-typ_CS"/>
</dbReference>
<dbReference type="Proteomes" id="UP000235347">
    <property type="component" value="Unassembled WGS sequence"/>
</dbReference>
<dbReference type="SMART" id="SM00342">
    <property type="entry name" value="HTH_ARAC"/>
    <property type="match status" value="1"/>
</dbReference>
<dbReference type="PROSITE" id="PS01124">
    <property type="entry name" value="HTH_ARAC_FAMILY_2"/>
    <property type="match status" value="1"/>
</dbReference>
<proteinExistence type="predicted"/>
<organism evidence="5 6">
    <name type="scientific">Trinickia soli</name>
    <dbReference type="NCBI Taxonomy" id="380675"/>
    <lineage>
        <taxon>Bacteria</taxon>
        <taxon>Pseudomonadati</taxon>
        <taxon>Pseudomonadota</taxon>
        <taxon>Betaproteobacteria</taxon>
        <taxon>Burkholderiales</taxon>
        <taxon>Burkholderiaceae</taxon>
        <taxon>Trinickia</taxon>
    </lineage>
</organism>
<evidence type="ECO:0000313" key="5">
    <source>
        <dbReference type="EMBL" id="PMS25027.1"/>
    </source>
</evidence>
<dbReference type="EMBL" id="PNYB01000008">
    <property type="protein sequence ID" value="PMS25027.1"/>
    <property type="molecule type" value="Genomic_DNA"/>
</dbReference>
<dbReference type="Pfam" id="PF12833">
    <property type="entry name" value="HTH_18"/>
    <property type="match status" value="1"/>
</dbReference>
<accession>A0A2N7W6J1</accession>
<evidence type="ECO:0000256" key="1">
    <source>
        <dbReference type="ARBA" id="ARBA00023015"/>
    </source>
</evidence>
<comment type="caution">
    <text evidence="5">The sequence shown here is derived from an EMBL/GenBank/DDBJ whole genome shotgun (WGS) entry which is preliminary data.</text>
</comment>
<evidence type="ECO:0000259" key="4">
    <source>
        <dbReference type="PROSITE" id="PS01124"/>
    </source>
</evidence>
<keyword evidence="2" id="KW-0238">DNA-binding</keyword>
<keyword evidence="1" id="KW-0805">Transcription regulation</keyword>
<evidence type="ECO:0000256" key="3">
    <source>
        <dbReference type="ARBA" id="ARBA00023163"/>
    </source>
</evidence>
<dbReference type="PANTHER" id="PTHR46796">
    <property type="entry name" value="HTH-TYPE TRANSCRIPTIONAL ACTIVATOR RHAS-RELATED"/>
    <property type="match status" value="1"/>
</dbReference>
<sequence>MIHAANSLLEHRLPPPDPTIDEVCVIVACARRDGGPLRVQALADEARLSVRTLQRLFHEYVGISPKWVIRRYRLQEVAQRLTTGHNVKLADLAAELGYFDQAHLARDFTRLFGCSPSNYRRTQIN</sequence>
<keyword evidence="3" id="KW-0804">Transcription</keyword>
<feature type="domain" description="HTH araC/xylS-type" evidence="4">
    <location>
        <begin position="21"/>
        <end position="122"/>
    </location>
</feature>
<dbReference type="SUPFAM" id="SSF46689">
    <property type="entry name" value="Homeodomain-like"/>
    <property type="match status" value="1"/>
</dbReference>
<evidence type="ECO:0000313" key="6">
    <source>
        <dbReference type="Proteomes" id="UP000235347"/>
    </source>
</evidence>
<dbReference type="Gene3D" id="1.10.10.60">
    <property type="entry name" value="Homeodomain-like"/>
    <property type="match status" value="1"/>
</dbReference>
<gene>
    <name evidence="5" type="ORF">C0Z19_12000</name>
</gene>
<dbReference type="InterPro" id="IPR050204">
    <property type="entry name" value="AraC_XylS_family_regulators"/>
</dbReference>
<name>A0A2N7W6J1_9BURK</name>
<dbReference type="InterPro" id="IPR009057">
    <property type="entry name" value="Homeodomain-like_sf"/>
</dbReference>